<evidence type="ECO:0000313" key="4">
    <source>
        <dbReference type="Proteomes" id="UP000324767"/>
    </source>
</evidence>
<dbReference type="OrthoDB" id="3945418at2759"/>
<dbReference type="AlphaFoldDB" id="A0A5M8PQ92"/>
<dbReference type="Proteomes" id="UP000324767">
    <property type="component" value="Unassembled WGS sequence"/>
</dbReference>
<dbReference type="PANTHER" id="PTHR24305:SF166">
    <property type="entry name" value="CYTOCHROME P450 12A4, MITOCHONDRIAL-RELATED"/>
    <property type="match status" value="1"/>
</dbReference>
<dbReference type="SUPFAM" id="SSF48264">
    <property type="entry name" value="Cytochrome P450"/>
    <property type="match status" value="1"/>
</dbReference>
<dbReference type="InterPro" id="IPR036396">
    <property type="entry name" value="Cyt_P450_sf"/>
</dbReference>
<dbReference type="Gene3D" id="1.10.630.10">
    <property type="entry name" value="Cytochrome P450"/>
    <property type="match status" value="1"/>
</dbReference>
<evidence type="ECO:0000313" key="3">
    <source>
        <dbReference type="EMBL" id="KAA6410712.1"/>
    </source>
</evidence>
<proteinExistence type="inferred from homology"/>
<evidence type="ECO:0000256" key="2">
    <source>
        <dbReference type="SAM" id="Phobius"/>
    </source>
</evidence>
<dbReference type="PANTHER" id="PTHR24305">
    <property type="entry name" value="CYTOCHROME P450"/>
    <property type="match status" value="1"/>
</dbReference>
<reference evidence="3 4" key="1">
    <citation type="submission" date="2019-09" db="EMBL/GenBank/DDBJ databases">
        <title>The hologenome of the rock-dwelling lichen Lasallia pustulata.</title>
        <authorList>
            <person name="Greshake Tzovaras B."/>
            <person name="Segers F."/>
            <person name="Bicker A."/>
            <person name="Dal Grande F."/>
            <person name="Otte J."/>
            <person name="Hankeln T."/>
            <person name="Schmitt I."/>
            <person name="Ebersberger I."/>
        </authorList>
    </citation>
    <scope>NUCLEOTIDE SEQUENCE [LARGE SCALE GENOMIC DNA]</scope>
    <source>
        <strain evidence="3">A1-1</strain>
    </source>
</reference>
<protein>
    <submittedName>
        <fullName evidence="3">Cytochrome P450</fullName>
    </submittedName>
</protein>
<evidence type="ECO:0000256" key="1">
    <source>
        <dbReference type="ARBA" id="ARBA00010617"/>
    </source>
</evidence>
<comment type="caution">
    <text evidence="3">The sequence shown here is derived from an EMBL/GenBank/DDBJ whole genome shotgun (WGS) entry which is preliminary data.</text>
</comment>
<gene>
    <name evidence="3" type="ORF">FRX48_06135</name>
</gene>
<dbReference type="GO" id="GO:0016705">
    <property type="term" value="F:oxidoreductase activity, acting on paired donors, with incorporation or reduction of molecular oxygen"/>
    <property type="evidence" value="ECO:0007669"/>
    <property type="project" value="InterPro"/>
</dbReference>
<name>A0A5M8PQ92_9LECA</name>
<accession>A0A5M8PQ92</accession>
<organism evidence="3 4">
    <name type="scientific">Lasallia pustulata</name>
    <dbReference type="NCBI Taxonomy" id="136370"/>
    <lineage>
        <taxon>Eukaryota</taxon>
        <taxon>Fungi</taxon>
        <taxon>Dikarya</taxon>
        <taxon>Ascomycota</taxon>
        <taxon>Pezizomycotina</taxon>
        <taxon>Lecanoromycetes</taxon>
        <taxon>OSLEUM clade</taxon>
        <taxon>Umbilicariomycetidae</taxon>
        <taxon>Umbilicariales</taxon>
        <taxon>Umbilicariaceae</taxon>
        <taxon>Lasallia</taxon>
    </lineage>
</organism>
<dbReference type="GO" id="GO:0004497">
    <property type="term" value="F:monooxygenase activity"/>
    <property type="evidence" value="ECO:0007669"/>
    <property type="project" value="InterPro"/>
</dbReference>
<comment type="similarity">
    <text evidence="1">Belongs to the cytochrome P450 family.</text>
</comment>
<keyword evidence="2" id="KW-1133">Transmembrane helix</keyword>
<keyword evidence="2" id="KW-0472">Membrane</keyword>
<dbReference type="GO" id="GO:0020037">
    <property type="term" value="F:heme binding"/>
    <property type="evidence" value="ECO:0007669"/>
    <property type="project" value="InterPro"/>
</dbReference>
<dbReference type="InterPro" id="IPR050121">
    <property type="entry name" value="Cytochrome_P450_monoxygenase"/>
</dbReference>
<keyword evidence="2" id="KW-0812">Transmembrane</keyword>
<dbReference type="EMBL" id="VXIT01000009">
    <property type="protein sequence ID" value="KAA6410712.1"/>
    <property type="molecule type" value="Genomic_DNA"/>
</dbReference>
<dbReference type="GO" id="GO:0005506">
    <property type="term" value="F:iron ion binding"/>
    <property type="evidence" value="ECO:0007669"/>
    <property type="project" value="InterPro"/>
</dbReference>
<feature type="transmembrane region" description="Helical" evidence="2">
    <location>
        <begin position="6"/>
        <end position="28"/>
    </location>
</feature>
<sequence>MAALPSMAILLYAAVLASVLVLLFKIAYSYFWHPFRHVPGPFIAKLTSKWLSYRDIAGTRTASLHELHQVYGPVVRVAPDELSFADPLAIKDIYGQGTPYMKSPFYDGMHLGTPNLFDQG</sequence>